<accession>A0A264VU22</accession>
<keyword evidence="1" id="KW-1133">Transmembrane helix</keyword>
<name>A0A264VU22_PRORE</name>
<protein>
    <submittedName>
        <fullName evidence="2">Uncharacterized protein</fullName>
    </submittedName>
</protein>
<feature type="transmembrane region" description="Helical" evidence="1">
    <location>
        <begin position="155"/>
        <end position="176"/>
    </location>
</feature>
<organism evidence="2 3">
    <name type="scientific">Providencia rettgeri</name>
    <dbReference type="NCBI Taxonomy" id="587"/>
    <lineage>
        <taxon>Bacteria</taxon>
        <taxon>Pseudomonadati</taxon>
        <taxon>Pseudomonadota</taxon>
        <taxon>Gammaproteobacteria</taxon>
        <taxon>Enterobacterales</taxon>
        <taxon>Morganellaceae</taxon>
        <taxon>Providencia</taxon>
    </lineage>
</organism>
<reference evidence="2 3" key="1">
    <citation type="submission" date="2017-07" db="EMBL/GenBank/DDBJ databases">
        <title>blaIMP-27 on transferable plasmids in Proteus mirabilis and Providencia rettgeri.</title>
        <authorList>
            <person name="Potter R."/>
        </authorList>
    </citation>
    <scope>NUCLEOTIDE SEQUENCE [LARGE SCALE GENOMIC DNA]</scope>
    <source>
        <strain evidence="2 3">PR1</strain>
    </source>
</reference>
<feature type="transmembrane region" description="Helical" evidence="1">
    <location>
        <begin position="62"/>
        <end position="87"/>
    </location>
</feature>
<dbReference type="AlphaFoldDB" id="A0A264VU22"/>
<dbReference type="EMBL" id="NOWC01000009">
    <property type="protein sequence ID" value="OZS74811.1"/>
    <property type="molecule type" value="Genomic_DNA"/>
</dbReference>
<dbReference type="RefSeq" id="WP_094961500.1">
    <property type="nucleotide sequence ID" value="NZ_NOWC01000009.1"/>
</dbReference>
<keyword evidence="1" id="KW-0472">Membrane</keyword>
<evidence type="ECO:0000313" key="2">
    <source>
        <dbReference type="EMBL" id="OZS74811.1"/>
    </source>
</evidence>
<dbReference type="Proteomes" id="UP000216001">
    <property type="component" value="Unassembled WGS sequence"/>
</dbReference>
<gene>
    <name evidence="2" type="ORF">CHI95_09510</name>
</gene>
<evidence type="ECO:0000313" key="3">
    <source>
        <dbReference type="Proteomes" id="UP000216001"/>
    </source>
</evidence>
<keyword evidence="1" id="KW-0812">Transmembrane</keyword>
<comment type="caution">
    <text evidence="2">The sequence shown here is derived from an EMBL/GenBank/DDBJ whole genome shotgun (WGS) entry which is preliminary data.</text>
</comment>
<sequence>MNFSTENKISILKITYLILVIFGVIAFFSHFILVSGIFFWLSCVISLYHEKDLILKFVKSRLVVNFYNLFILFISGIIALKGLSFILDIEEDKFKFAPIILSVPISIFIAWFIVLSACLISFVIIPATLIFKIISDRAYDWVSNTKFIRLIRNSVYIMVFITPFIFIIALAFPILVKIAILSDASFISDCGEKNLETVYLRINTKECYEYSPWFYLNEPIKIESNAKIN</sequence>
<proteinExistence type="predicted"/>
<feature type="transmembrane region" description="Helical" evidence="1">
    <location>
        <begin position="14"/>
        <end position="41"/>
    </location>
</feature>
<feature type="transmembrane region" description="Helical" evidence="1">
    <location>
        <begin position="107"/>
        <end position="134"/>
    </location>
</feature>
<evidence type="ECO:0000256" key="1">
    <source>
        <dbReference type="SAM" id="Phobius"/>
    </source>
</evidence>